<protein>
    <recommendedName>
        <fullName evidence="11">Cadherin domain-containing protein</fullName>
    </recommendedName>
</protein>
<evidence type="ECO:0000256" key="3">
    <source>
        <dbReference type="ARBA" id="ARBA00022737"/>
    </source>
</evidence>
<dbReference type="GO" id="GO:0007156">
    <property type="term" value="P:homophilic cell adhesion via plasma membrane adhesion molecules"/>
    <property type="evidence" value="ECO:0007669"/>
    <property type="project" value="InterPro"/>
</dbReference>
<dbReference type="GO" id="GO:0009653">
    <property type="term" value="P:anatomical structure morphogenesis"/>
    <property type="evidence" value="ECO:0007669"/>
    <property type="project" value="UniProtKB-ARBA"/>
</dbReference>
<evidence type="ECO:0000256" key="8">
    <source>
        <dbReference type="SAM" id="MobiDB-lite"/>
    </source>
</evidence>
<dbReference type="EMBL" id="JANIIK010000110">
    <property type="protein sequence ID" value="KAJ3597073.1"/>
    <property type="molecule type" value="Genomic_DNA"/>
</dbReference>
<feature type="compositionally biased region" description="Polar residues" evidence="8">
    <location>
        <begin position="173"/>
        <end position="192"/>
    </location>
</feature>
<evidence type="ECO:0000256" key="7">
    <source>
        <dbReference type="ARBA" id="ARBA00023180"/>
    </source>
</evidence>
<dbReference type="Gene3D" id="2.60.40.60">
    <property type="entry name" value="Cadherins"/>
    <property type="match status" value="1"/>
</dbReference>
<dbReference type="InterPro" id="IPR015919">
    <property type="entry name" value="Cadherin-like_sf"/>
</dbReference>
<dbReference type="InterPro" id="IPR020894">
    <property type="entry name" value="Cadherin_CS"/>
</dbReference>
<dbReference type="GO" id="GO:0005886">
    <property type="term" value="C:plasma membrane"/>
    <property type="evidence" value="ECO:0007669"/>
    <property type="project" value="InterPro"/>
</dbReference>
<dbReference type="AlphaFoldDB" id="A0A9Q0IGI2"/>
<keyword evidence="6" id="KW-0472">Membrane</keyword>
<organism evidence="9 10">
    <name type="scientific">Muraenolepis orangiensis</name>
    <name type="common">Patagonian moray cod</name>
    <dbReference type="NCBI Taxonomy" id="630683"/>
    <lineage>
        <taxon>Eukaryota</taxon>
        <taxon>Metazoa</taxon>
        <taxon>Chordata</taxon>
        <taxon>Craniata</taxon>
        <taxon>Vertebrata</taxon>
        <taxon>Euteleostomi</taxon>
        <taxon>Actinopterygii</taxon>
        <taxon>Neopterygii</taxon>
        <taxon>Teleostei</taxon>
        <taxon>Neoteleostei</taxon>
        <taxon>Acanthomorphata</taxon>
        <taxon>Zeiogadaria</taxon>
        <taxon>Gadariae</taxon>
        <taxon>Gadiformes</taxon>
        <taxon>Muraenolepidoidei</taxon>
        <taxon>Muraenolepididae</taxon>
        <taxon>Muraenolepis</taxon>
    </lineage>
</organism>
<dbReference type="PRINTS" id="PR00205">
    <property type="entry name" value="CADHERIN"/>
</dbReference>
<evidence type="ECO:0000313" key="9">
    <source>
        <dbReference type="EMBL" id="KAJ3597073.1"/>
    </source>
</evidence>
<name>A0A9Q0IGI2_9TELE</name>
<dbReference type="Proteomes" id="UP001148018">
    <property type="component" value="Unassembled WGS sequence"/>
</dbReference>
<evidence type="ECO:0000256" key="6">
    <source>
        <dbReference type="ARBA" id="ARBA00023136"/>
    </source>
</evidence>
<proteinExistence type="predicted"/>
<dbReference type="InterPro" id="IPR050174">
    <property type="entry name" value="Protocadherin/Cadherin-CA"/>
</dbReference>
<keyword evidence="2" id="KW-0812">Transmembrane</keyword>
<evidence type="ECO:0000256" key="2">
    <source>
        <dbReference type="ARBA" id="ARBA00022692"/>
    </source>
</evidence>
<evidence type="ECO:0000256" key="1">
    <source>
        <dbReference type="ARBA" id="ARBA00004167"/>
    </source>
</evidence>
<feature type="region of interest" description="Disordered" evidence="8">
    <location>
        <begin position="170"/>
        <end position="192"/>
    </location>
</feature>
<evidence type="ECO:0000256" key="4">
    <source>
        <dbReference type="ARBA" id="ARBA00022837"/>
    </source>
</evidence>
<keyword evidence="4" id="KW-0106">Calcium</keyword>
<accession>A0A9Q0IGI2</accession>
<dbReference type="SUPFAM" id="SSF49313">
    <property type="entry name" value="Cadherin-like"/>
    <property type="match status" value="1"/>
</dbReference>
<reference evidence="9" key="1">
    <citation type="submission" date="2022-07" db="EMBL/GenBank/DDBJ databases">
        <title>Chromosome-level genome of Muraenolepis orangiensis.</title>
        <authorList>
            <person name="Kim J."/>
        </authorList>
    </citation>
    <scope>NUCLEOTIDE SEQUENCE</scope>
    <source>
        <strain evidence="9">KU_S4_2022</strain>
        <tissue evidence="9">Muscle</tissue>
    </source>
</reference>
<comment type="caution">
    <text evidence="9">The sequence shown here is derived from an EMBL/GenBank/DDBJ whole genome shotgun (WGS) entry which is preliminary data.</text>
</comment>
<gene>
    <name evidence="9" type="ORF">NHX12_003473</name>
</gene>
<feature type="non-terminal residue" evidence="9">
    <location>
        <position position="1"/>
    </location>
</feature>
<keyword evidence="10" id="KW-1185">Reference proteome</keyword>
<comment type="subcellular location">
    <subcellularLocation>
        <location evidence="1">Membrane</location>
        <topology evidence="1">Single-pass membrane protein</topology>
    </subcellularLocation>
</comment>
<dbReference type="PANTHER" id="PTHR24028:SF328">
    <property type="entry name" value="CADHERIN-3"/>
    <property type="match status" value="1"/>
</dbReference>
<sequence length="192" mass="20502">MSSYYIVRKTLSQTVREKFLVHGARNFSLTDGPDWYLNKVTLRVTDVNDNVPEWSMEPHPYLAVVSPEAGPGTLVYQLQARDGDQGEGGEVEYFLSDAHINLGPLNPPLPLRGPELGPCGHHGAAWSPRGPRGHHGGPPGTAGYLLSVWAVDGLGGRSVSAAVPVAAGPRAPQFTNSTYSVSIPENTPEGQP</sequence>
<evidence type="ECO:0000256" key="5">
    <source>
        <dbReference type="ARBA" id="ARBA00022989"/>
    </source>
</evidence>
<dbReference type="OrthoDB" id="6252479at2759"/>
<dbReference type="PROSITE" id="PS00232">
    <property type="entry name" value="CADHERIN_1"/>
    <property type="match status" value="1"/>
</dbReference>
<evidence type="ECO:0008006" key="11">
    <source>
        <dbReference type="Google" id="ProtNLM"/>
    </source>
</evidence>
<dbReference type="GO" id="GO:0005509">
    <property type="term" value="F:calcium ion binding"/>
    <property type="evidence" value="ECO:0007669"/>
    <property type="project" value="InterPro"/>
</dbReference>
<keyword evidence="5" id="KW-1133">Transmembrane helix</keyword>
<dbReference type="CDD" id="cd11304">
    <property type="entry name" value="Cadherin_repeat"/>
    <property type="match status" value="1"/>
</dbReference>
<dbReference type="InterPro" id="IPR002126">
    <property type="entry name" value="Cadherin-like_dom"/>
</dbReference>
<dbReference type="PANTHER" id="PTHR24028">
    <property type="entry name" value="CADHERIN-87A"/>
    <property type="match status" value="1"/>
</dbReference>
<keyword evidence="3" id="KW-0677">Repeat</keyword>
<keyword evidence="7" id="KW-0325">Glycoprotein</keyword>
<evidence type="ECO:0000313" key="10">
    <source>
        <dbReference type="Proteomes" id="UP001148018"/>
    </source>
</evidence>